<evidence type="ECO:0000256" key="2">
    <source>
        <dbReference type="ARBA" id="ARBA00007104"/>
    </source>
</evidence>
<gene>
    <name evidence="11" type="ORF">TRICI_001296</name>
</gene>
<dbReference type="Pfam" id="PF01105">
    <property type="entry name" value="EMP24_GP25L"/>
    <property type="match status" value="1"/>
</dbReference>
<comment type="caution">
    <text evidence="11">The sequence shown here is derived from an EMBL/GenBank/DDBJ whole genome shotgun (WGS) entry which is preliminary data.</text>
</comment>
<protein>
    <recommendedName>
        <fullName evidence="10">GOLD domain-containing protein</fullName>
    </recommendedName>
</protein>
<evidence type="ECO:0000313" key="12">
    <source>
        <dbReference type="Proteomes" id="UP000761534"/>
    </source>
</evidence>
<sequence length="213" mass="24126">MQVLRVLFSVLAFVTTALAVKFEVEAKPQGSHPRCIRDFVSKGTLVVANIKTTATVNDGQSLTVFILDNKGNEYGRKKNAGDTVRMAFTAHTDAAFDVCFDNVLTNSRSNQKLSKNIELDVEIGANARDWNAVQAAEKLKPTELELRRIEELTDEVVRELEYLKVREARLRNTNESTNRRVKMFSVGVILSLLALGAWQIYYLRTYFRSKHII</sequence>
<reference evidence="11" key="1">
    <citation type="journal article" date="2019" name="G3 (Bethesda)">
        <title>Genome Assemblies of Two Rare Opportunistic Yeast Pathogens: Diutina rugosa (syn. Candida rugosa) and Trichomonascus ciferrii (syn. Candida ciferrii).</title>
        <authorList>
            <person name="Mixao V."/>
            <person name="Saus E."/>
            <person name="Hansen A.P."/>
            <person name="Lass-Florl C."/>
            <person name="Gabaldon T."/>
        </authorList>
    </citation>
    <scope>NUCLEOTIDE SEQUENCE</scope>
    <source>
        <strain evidence="11">CBS 4856</strain>
    </source>
</reference>
<comment type="subcellular location">
    <subcellularLocation>
        <location evidence="1 7">Membrane</location>
        <topology evidence="1 7">Single-pass type I membrane protein</topology>
    </subcellularLocation>
</comment>
<evidence type="ECO:0000256" key="4">
    <source>
        <dbReference type="ARBA" id="ARBA00022729"/>
    </source>
</evidence>
<feature type="domain" description="GOLD" evidence="10">
    <location>
        <begin position="33"/>
        <end position="123"/>
    </location>
</feature>
<dbReference type="EMBL" id="SWFS01000094">
    <property type="protein sequence ID" value="KAA8916570.1"/>
    <property type="molecule type" value="Genomic_DNA"/>
</dbReference>
<dbReference type="SMART" id="SM01190">
    <property type="entry name" value="EMP24_GP25L"/>
    <property type="match status" value="1"/>
</dbReference>
<proteinExistence type="inferred from homology"/>
<evidence type="ECO:0000256" key="6">
    <source>
        <dbReference type="ARBA" id="ARBA00023136"/>
    </source>
</evidence>
<evidence type="ECO:0000256" key="1">
    <source>
        <dbReference type="ARBA" id="ARBA00004479"/>
    </source>
</evidence>
<evidence type="ECO:0000256" key="7">
    <source>
        <dbReference type="RuleBase" id="RU003827"/>
    </source>
</evidence>
<dbReference type="PROSITE" id="PS50866">
    <property type="entry name" value="GOLD"/>
    <property type="match status" value="1"/>
</dbReference>
<organism evidence="11 12">
    <name type="scientific">Trichomonascus ciferrii</name>
    <dbReference type="NCBI Taxonomy" id="44093"/>
    <lineage>
        <taxon>Eukaryota</taxon>
        <taxon>Fungi</taxon>
        <taxon>Dikarya</taxon>
        <taxon>Ascomycota</taxon>
        <taxon>Saccharomycotina</taxon>
        <taxon>Dipodascomycetes</taxon>
        <taxon>Dipodascales</taxon>
        <taxon>Trichomonascaceae</taxon>
        <taxon>Trichomonascus</taxon>
        <taxon>Trichomonascus ciferrii complex</taxon>
    </lineage>
</organism>
<dbReference type="Proteomes" id="UP000761534">
    <property type="component" value="Unassembled WGS sequence"/>
</dbReference>
<evidence type="ECO:0000256" key="3">
    <source>
        <dbReference type="ARBA" id="ARBA00022692"/>
    </source>
</evidence>
<feature type="chain" id="PRO_5024850042" description="GOLD domain-containing protein" evidence="9">
    <location>
        <begin position="20"/>
        <end position="213"/>
    </location>
</feature>
<evidence type="ECO:0000256" key="9">
    <source>
        <dbReference type="SAM" id="SignalP"/>
    </source>
</evidence>
<dbReference type="InterPro" id="IPR015720">
    <property type="entry name" value="Emp24-like"/>
</dbReference>
<accession>A0A642V8W3</accession>
<name>A0A642V8W3_9ASCO</name>
<feature type="transmembrane region" description="Helical" evidence="8">
    <location>
        <begin position="183"/>
        <end position="203"/>
    </location>
</feature>
<comment type="similarity">
    <text evidence="2 7">Belongs to the EMP24/GP25L family.</text>
</comment>
<keyword evidence="3 7" id="KW-0812">Transmembrane</keyword>
<dbReference type="GO" id="GO:0016020">
    <property type="term" value="C:membrane"/>
    <property type="evidence" value="ECO:0007669"/>
    <property type="project" value="UniProtKB-SubCell"/>
</dbReference>
<evidence type="ECO:0000256" key="5">
    <source>
        <dbReference type="ARBA" id="ARBA00022989"/>
    </source>
</evidence>
<evidence type="ECO:0000259" key="10">
    <source>
        <dbReference type="PROSITE" id="PS50866"/>
    </source>
</evidence>
<dbReference type="AlphaFoldDB" id="A0A642V8W3"/>
<dbReference type="OrthoDB" id="759142at2759"/>
<keyword evidence="5 8" id="KW-1133">Transmembrane helix</keyword>
<dbReference type="PANTHER" id="PTHR22811">
    <property type="entry name" value="TRANSMEMBRANE EMP24 DOMAIN-CONTAINING PROTEIN"/>
    <property type="match status" value="1"/>
</dbReference>
<feature type="signal peptide" evidence="9">
    <location>
        <begin position="1"/>
        <end position="19"/>
    </location>
</feature>
<evidence type="ECO:0000313" key="11">
    <source>
        <dbReference type="EMBL" id="KAA8916570.1"/>
    </source>
</evidence>
<keyword evidence="6 8" id="KW-0472">Membrane</keyword>
<dbReference type="VEuPathDB" id="FungiDB:TRICI_001296"/>
<dbReference type="InterPro" id="IPR009038">
    <property type="entry name" value="GOLD_dom"/>
</dbReference>
<evidence type="ECO:0000256" key="8">
    <source>
        <dbReference type="SAM" id="Phobius"/>
    </source>
</evidence>
<keyword evidence="4 9" id="KW-0732">Signal</keyword>
<keyword evidence="12" id="KW-1185">Reference proteome</keyword>